<evidence type="ECO:0000313" key="5">
    <source>
        <dbReference type="Proteomes" id="UP000186132"/>
    </source>
</evidence>
<dbReference type="SMART" id="SM00331">
    <property type="entry name" value="PP2C_SIG"/>
    <property type="match status" value="1"/>
</dbReference>
<dbReference type="SUPFAM" id="SSF81606">
    <property type="entry name" value="PP2C-like"/>
    <property type="match status" value="1"/>
</dbReference>
<keyword evidence="2" id="KW-0597">Phosphoprotein</keyword>
<evidence type="ECO:0000256" key="1">
    <source>
        <dbReference type="ARBA" id="ARBA00022801"/>
    </source>
</evidence>
<dbReference type="PROSITE" id="PS50110">
    <property type="entry name" value="RESPONSE_REGULATORY"/>
    <property type="match status" value="1"/>
</dbReference>
<dbReference type="GO" id="GO:0016791">
    <property type="term" value="F:phosphatase activity"/>
    <property type="evidence" value="ECO:0007669"/>
    <property type="project" value="TreeGrafter"/>
</dbReference>
<dbReference type="SUPFAM" id="SSF52172">
    <property type="entry name" value="CheY-like"/>
    <property type="match status" value="1"/>
</dbReference>
<dbReference type="InterPro" id="IPR001789">
    <property type="entry name" value="Sig_transdc_resp-reg_receiver"/>
</dbReference>
<dbReference type="PANTHER" id="PTHR43156">
    <property type="entry name" value="STAGE II SPORULATION PROTEIN E-RELATED"/>
    <property type="match status" value="1"/>
</dbReference>
<dbReference type="InterPro" id="IPR036457">
    <property type="entry name" value="PPM-type-like_dom_sf"/>
</dbReference>
<dbReference type="AlphaFoldDB" id="A0A1M5H734"/>
<dbReference type="InterPro" id="IPR001932">
    <property type="entry name" value="PPM-type_phosphatase-like_dom"/>
</dbReference>
<evidence type="ECO:0000259" key="3">
    <source>
        <dbReference type="PROSITE" id="PS50110"/>
    </source>
</evidence>
<dbReference type="STRING" id="1206085.SAMN05443575_1420"/>
<dbReference type="Gene3D" id="3.40.50.2300">
    <property type="match status" value="1"/>
</dbReference>
<keyword evidence="1" id="KW-0378">Hydrolase</keyword>
<dbReference type="Proteomes" id="UP000186132">
    <property type="component" value="Unassembled WGS sequence"/>
</dbReference>
<dbReference type="InterPro" id="IPR052016">
    <property type="entry name" value="Bact_Sigma-Reg"/>
</dbReference>
<name>A0A1M5H734_9ACTN</name>
<gene>
    <name evidence="4" type="ORF">SAMN05443575_1420</name>
</gene>
<sequence>MDSTDSRAFDRSADVPDRVADARILLVEDDHGDAVLVQAALDEAGVPDSAVVWTRSLGEALDALAAAPDCVLLDLGLPDSEGYGAVHKMVEAAPDVAVIVLTGRQERDGLDALAAGAQDYLVKDAITAELLERSIRYAIERKRAQHAQQRLREMSLSAAEQARLERGLLPRPLLTTDGVRCATHYRPGRDDAVLGGDFFDVVEPRPGVVRAVIGDVMGHGPDEAALGVHLRVGWRSLLLSGIPDDEMLPALGRLLDAEEARGTHFATVCDLTLADGTLTLRVAGHPAPVLSRDGTAEYLPVAVGVPLGVRAANVPDRGWQETRVPLPAGASVLLYTDGLLDAFTTDHTLGSIGVDELVTAVRARPVDATSAQDWIAALLAAAPRVPIDDTAVVVLTIS</sequence>
<accession>A0A1M5H734</accession>
<reference evidence="4 5" key="1">
    <citation type="submission" date="2016-11" db="EMBL/GenBank/DDBJ databases">
        <authorList>
            <person name="Jaros S."/>
            <person name="Januszkiewicz K."/>
            <person name="Wedrychowicz H."/>
        </authorList>
    </citation>
    <scope>NUCLEOTIDE SEQUENCE [LARGE SCALE GENOMIC DNA]</scope>
    <source>
        <strain evidence="4 5">DSM 45627</strain>
    </source>
</reference>
<proteinExistence type="predicted"/>
<dbReference type="RefSeq" id="WP_073388043.1">
    <property type="nucleotide sequence ID" value="NZ_FQVU01000002.1"/>
</dbReference>
<dbReference type="OrthoDB" id="5181538at2"/>
<dbReference type="Pfam" id="PF00072">
    <property type="entry name" value="Response_reg"/>
    <property type="match status" value="1"/>
</dbReference>
<dbReference type="PANTHER" id="PTHR43156:SF2">
    <property type="entry name" value="STAGE II SPORULATION PROTEIN E"/>
    <property type="match status" value="1"/>
</dbReference>
<evidence type="ECO:0000313" key="4">
    <source>
        <dbReference type="EMBL" id="SHG11819.1"/>
    </source>
</evidence>
<organism evidence="4 5">
    <name type="scientific">Jatrophihabitans endophyticus</name>
    <dbReference type="NCBI Taxonomy" id="1206085"/>
    <lineage>
        <taxon>Bacteria</taxon>
        <taxon>Bacillati</taxon>
        <taxon>Actinomycetota</taxon>
        <taxon>Actinomycetes</taxon>
        <taxon>Jatrophihabitantales</taxon>
        <taxon>Jatrophihabitantaceae</taxon>
        <taxon>Jatrophihabitans</taxon>
    </lineage>
</organism>
<dbReference type="EMBL" id="FQVU01000002">
    <property type="protein sequence ID" value="SHG11819.1"/>
    <property type="molecule type" value="Genomic_DNA"/>
</dbReference>
<dbReference type="SMART" id="SM00448">
    <property type="entry name" value="REC"/>
    <property type="match status" value="1"/>
</dbReference>
<feature type="modified residue" description="4-aspartylphosphate" evidence="2">
    <location>
        <position position="74"/>
    </location>
</feature>
<keyword evidence="5" id="KW-1185">Reference proteome</keyword>
<dbReference type="GO" id="GO:0000160">
    <property type="term" value="P:phosphorelay signal transduction system"/>
    <property type="evidence" value="ECO:0007669"/>
    <property type="project" value="InterPro"/>
</dbReference>
<evidence type="ECO:0000256" key="2">
    <source>
        <dbReference type="PROSITE-ProRule" id="PRU00169"/>
    </source>
</evidence>
<dbReference type="Pfam" id="PF07228">
    <property type="entry name" value="SpoIIE"/>
    <property type="match status" value="1"/>
</dbReference>
<protein>
    <submittedName>
        <fullName evidence="4">Response regulator receiver domain-containing protein</fullName>
    </submittedName>
</protein>
<feature type="domain" description="Response regulatory" evidence="3">
    <location>
        <begin position="23"/>
        <end position="138"/>
    </location>
</feature>
<dbReference type="Gene3D" id="3.60.40.10">
    <property type="entry name" value="PPM-type phosphatase domain"/>
    <property type="match status" value="1"/>
</dbReference>
<dbReference type="InterPro" id="IPR011006">
    <property type="entry name" value="CheY-like_superfamily"/>
</dbReference>